<gene>
    <name evidence="3" type="ORF">CLHOM_01590</name>
</gene>
<feature type="region of interest" description="Disordered" evidence="1">
    <location>
        <begin position="95"/>
        <end position="117"/>
    </location>
</feature>
<dbReference type="EMBL" id="LHUR01000005">
    <property type="protein sequence ID" value="KOA21488.1"/>
    <property type="molecule type" value="Genomic_DNA"/>
</dbReference>
<sequence length="193" mass="22802">MIKLKKHIIILIFTGIISMPVAANANVVTNSESNIVNTKSVIHKPLEDREKIKEDYFKTFEKADKYVPGIKIKGEELYNIRHELKKELREAIREKQSHHLEENQDKPREGIDKEKVEKEKIEKEDLNLKDKHRFKDEEIKIQNEKTRKAYRDFVKAVDSGDKESINKTYNIFEENSKSLNELLKKKIKELKSQ</sequence>
<dbReference type="Proteomes" id="UP000037043">
    <property type="component" value="Unassembled WGS sequence"/>
</dbReference>
<evidence type="ECO:0000313" key="3">
    <source>
        <dbReference type="EMBL" id="KOA21488.1"/>
    </source>
</evidence>
<dbReference type="PATRIC" id="fig|1121318.3.peg.158"/>
<dbReference type="RefSeq" id="WP_052219763.1">
    <property type="nucleotide sequence ID" value="NZ_LHUR01000005.1"/>
</dbReference>
<dbReference type="AlphaFoldDB" id="A0A0L6ZFC3"/>
<feature type="signal peptide" evidence="2">
    <location>
        <begin position="1"/>
        <end position="25"/>
    </location>
</feature>
<keyword evidence="4" id="KW-1185">Reference proteome</keyword>
<evidence type="ECO:0000256" key="2">
    <source>
        <dbReference type="SAM" id="SignalP"/>
    </source>
</evidence>
<evidence type="ECO:0000256" key="1">
    <source>
        <dbReference type="SAM" id="MobiDB-lite"/>
    </source>
</evidence>
<feature type="chain" id="PRO_5005570309" description="DUF4142 domain-containing protein" evidence="2">
    <location>
        <begin position="26"/>
        <end position="193"/>
    </location>
</feature>
<keyword evidence="2" id="KW-0732">Signal</keyword>
<comment type="caution">
    <text evidence="3">The sequence shown here is derived from an EMBL/GenBank/DDBJ whole genome shotgun (WGS) entry which is preliminary data.</text>
</comment>
<name>A0A0L6ZFC3_9CLOT</name>
<reference evidence="4" key="1">
    <citation type="submission" date="2015-08" db="EMBL/GenBank/DDBJ databases">
        <title>Genome sequence of the strict anaerobe Clostridium homopropionicum LuHBu1 (DSM 5847T).</title>
        <authorList>
            <person name="Poehlein A."/>
            <person name="Beck M."/>
            <person name="Schiel-Bengelsdorf B."/>
            <person name="Bengelsdorf F.R."/>
            <person name="Daniel R."/>
            <person name="Duerre P."/>
        </authorList>
    </citation>
    <scope>NUCLEOTIDE SEQUENCE [LARGE SCALE GENOMIC DNA]</scope>
    <source>
        <strain evidence="4">DSM 5847</strain>
    </source>
</reference>
<protein>
    <recommendedName>
        <fullName evidence="5">DUF4142 domain-containing protein</fullName>
    </recommendedName>
</protein>
<evidence type="ECO:0008006" key="5">
    <source>
        <dbReference type="Google" id="ProtNLM"/>
    </source>
</evidence>
<organism evidence="3 4">
    <name type="scientific">Clostridium homopropionicum DSM 5847</name>
    <dbReference type="NCBI Taxonomy" id="1121318"/>
    <lineage>
        <taxon>Bacteria</taxon>
        <taxon>Bacillati</taxon>
        <taxon>Bacillota</taxon>
        <taxon>Clostridia</taxon>
        <taxon>Eubacteriales</taxon>
        <taxon>Clostridiaceae</taxon>
        <taxon>Clostridium</taxon>
    </lineage>
</organism>
<accession>A0A0L6ZFC3</accession>
<evidence type="ECO:0000313" key="4">
    <source>
        <dbReference type="Proteomes" id="UP000037043"/>
    </source>
</evidence>
<proteinExistence type="predicted"/>